<organism evidence="1 2">
    <name type="scientific">Rangifer tarandus platyrhynchus</name>
    <name type="common">Svalbard reindeer</name>
    <dbReference type="NCBI Taxonomy" id="3082113"/>
    <lineage>
        <taxon>Eukaryota</taxon>
        <taxon>Metazoa</taxon>
        <taxon>Chordata</taxon>
        <taxon>Craniata</taxon>
        <taxon>Vertebrata</taxon>
        <taxon>Euteleostomi</taxon>
        <taxon>Mammalia</taxon>
        <taxon>Eutheria</taxon>
        <taxon>Laurasiatheria</taxon>
        <taxon>Artiodactyla</taxon>
        <taxon>Ruminantia</taxon>
        <taxon>Pecora</taxon>
        <taxon>Cervidae</taxon>
        <taxon>Odocoileinae</taxon>
        <taxon>Rangifer</taxon>
    </lineage>
</organism>
<name>A0AC59Y2U6_RANTA</name>
<evidence type="ECO:0000313" key="2">
    <source>
        <dbReference type="Proteomes" id="UP001162501"/>
    </source>
</evidence>
<accession>A0AC59Y2U6</accession>
<gene>
    <name evidence="1" type="ORF">MRATA1EN22A_LOCUS1004</name>
</gene>
<evidence type="ECO:0000313" key="1">
    <source>
        <dbReference type="EMBL" id="CAM9326844.1"/>
    </source>
</evidence>
<reference evidence="1" key="1">
    <citation type="submission" date="2023-05" db="EMBL/GenBank/DDBJ databases">
        <authorList>
            <consortium name="ELIXIR-Norway"/>
        </authorList>
    </citation>
    <scope>NUCLEOTIDE SEQUENCE</scope>
</reference>
<reference evidence="1" key="2">
    <citation type="submission" date="2025-03" db="EMBL/GenBank/DDBJ databases">
        <authorList>
            <consortium name="ELIXIR-Norway"/>
            <consortium name="Elixir Norway"/>
        </authorList>
    </citation>
    <scope>NUCLEOTIDE SEQUENCE</scope>
</reference>
<dbReference type="Proteomes" id="UP001162501">
    <property type="component" value="Chromosome 1"/>
</dbReference>
<proteinExistence type="predicted"/>
<sequence>MARHLSESVTDCPALVQSPGNCSRMTKRRPGELSGLCPNLYLVQLPRFPRRSWAGALRQPAFTPRRFVLVTSFPCAGQWGAAGAGVFLRMGFVPNQFKFSPALVPSSPGELESLRPSPGGWRQGGPSVEGAGDTRGDLSDVAGPLTSELQAWSFRPRPSLLISRGQEIEA</sequence>
<protein>
    <submittedName>
        <fullName evidence="1">Uncharacterized protein</fullName>
    </submittedName>
</protein>
<dbReference type="EMBL" id="OX596085">
    <property type="protein sequence ID" value="CAM9326844.1"/>
    <property type="molecule type" value="Genomic_DNA"/>
</dbReference>